<sequence>MPAFVCSSGVSSTGRPQESTALSSSPQASHIQSAEHAQKMPSSRIETMCELSCLSDRRGVRPKTVSWCPDASTSSAAMRIAHLLRSLRSTICLAGSQPQQRSLERRHHAVQLVAHSPVTSSSELLPLPRLSKGASGPSAKTVPTKLGQVGIFACAVHDSSRPFSKSTSRKQRHEVCCRAVQGSPVHVQALGQSVLTALSPLTAALGGDLSVEWPTLFRTRRAFKTTPASQGTHGPLSESVRTGLRPAAKLLPACRHRAQGKESCQGSHISARVLAVVMSDDVETRRSQAGEVNSRLMSVADGCEAAGQLSYTKFCIQASARFEKFRWDFAAPYSANVPACRSSLGTSEIEESVTRIPAVGDLRPGQKNSAGGFFGNKVQEPGRPSAATPVGGTQLPHTVVRCRRRRRCKPRTASWPHDTLAGSVGETGILARCPRRVGACLDLAFRTAQPTSCVPCAGVLPGSGSSCSSKKGPASNSCAFFDASLPSAGTPQTMIPQRPGEASTLRSPSWQVPPIGTHGLRPAFQALSRGFAEKLSQDAVLKTRFQRGPLRELCVGSRENGLDAIVSPTIAVAASCSLRPPVLPCSFAEAHVKLMLATLRPLRDVLPPSQISAVTAPHGAQFTGRRGLERTPLETPGLKQSRRRFPVLGPFCRGFFQAPQNTNPRALQGSADLVPVSSSGLARCNCLARHAHALLGAARYSVGLQLQAMLQMPQPHRCFLAAIQESHNITKTVHGSSEGLELLVPPGQSQKHLAMGTLGMLESLQAECPWPTASFFQPLLLRWPLARTGSIMVPVLAHRWQELSEQQSCSPCSFGARCDSPGQQTIGTSAILVPEMIGDYSQRPAASRQEVEGTRRPAAHHARAPQTALRDLEGISSHLLCDPWQCNQIPELRRFRNMFILGLPQISDFGEGASLVWELLKLQ</sequence>
<dbReference type="AlphaFoldDB" id="A0A813I796"/>
<dbReference type="EMBL" id="CAJNNW010003754">
    <property type="protein sequence ID" value="CAE8645717.1"/>
    <property type="molecule type" value="Genomic_DNA"/>
</dbReference>
<feature type="region of interest" description="Disordered" evidence="1">
    <location>
        <begin position="1"/>
        <end position="43"/>
    </location>
</feature>
<comment type="caution">
    <text evidence="2">The sequence shown here is derived from an EMBL/GenBank/DDBJ whole genome shotgun (WGS) entry which is preliminary data.</text>
</comment>
<dbReference type="Proteomes" id="UP000626109">
    <property type="component" value="Unassembled WGS sequence"/>
</dbReference>
<feature type="region of interest" description="Disordered" evidence="1">
    <location>
        <begin position="489"/>
        <end position="508"/>
    </location>
</feature>
<gene>
    <name evidence="2" type="ORF">PGLA2088_LOCUS4154</name>
</gene>
<accession>A0A813I796</accession>
<protein>
    <submittedName>
        <fullName evidence="2">Uncharacterized protein</fullName>
    </submittedName>
</protein>
<feature type="compositionally biased region" description="Polar residues" evidence="1">
    <location>
        <begin position="8"/>
        <end position="32"/>
    </location>
</feature>
<evidence type="ECO:0000313" key="2">
    <source>
        <dbReference type="EMBL" id="CAE8645717.1"/>
    </source>
</evidence>
<organism evidence="2 3">
    <name type="scientific">Polarella glacialis</name>
    <name type="common">Dinoflagellate</name>
    <dbReference type="NCBI Taxonomy" id="89957"/>
    <lineage>
        <taxon>Eukaryota</taxon>
        <taxon>Sar</taxon>
        <taxon>Alveolata</taxon>
        <taxon>Dinophyceae</taxon>
        <taxon>Suessiales</taxon>
        <taxon>Suessiaceae</taxon>
        <taxon>Polarella</taxon>
    </lineage>
</organism>
<evidence type="ECO:0000256" key="1">
    <source>
        <dbReference type="SAM" id="MobiDB-lite"/>
    </source>
</evidence>
<proteinExistence type="predicted"/>
<reference evidence="2" key="1">
    <citation type="submission" date="2021-02" db="EMBL/GenBank/DDBJ databases">
        <authorList>
            <person name="Dougan E. K."/>
            <person name="Rhodes N."/>
            <person name="Thang M."/>
            <person name="Chan C."/>
        </authorList>
    </citation>
    <scope>NUCLEOTIDE SEQUENCE</scope>
</reference>
<name>A0A813I796_POLGL</name>
<evidence type="ECO:0000313" key="3">
    <source>
        <dbReference type="Proteomes" id="UP000626109"/>
    </source>
</evidence>
<feature type="region of interest" description="Disordered" evidence="1">
    <location>
        <begin position="843"/>
        <end position="867"/>
    </location>
</feature>